<dbReference type="SUPFAM" id="SSF81296">
    <property type="entry name" value="E set domains"/>
    <property type="match status" value="2"/>
</dbReference>
<feature type="domain" description="Pullulanase N2" evidence="8">
    <location>
        <begin position="171"/>
        <end position="284"/>
    </location>
</feature>
<dbReference type="Gene3D" id="2.60.40.10">
    <property type="entry name" value="Immunoglobulins"/>
    <property type="match status" value="1"/>
</dbReference>
<evidence type="ECO:0000256" key="1">
    <source>
        <dbReference type="ARBA" id="ARBA00008061"/>
    </source>
</evidence>
<dbReference type="Gene3D" id="2.60.40.1110">
    <property type="match status" value="1"/>
</dbReference>
<comment type="similarity">
    <text evidence="1">Belongs to the glycosyl hydrolase 13 family.</text>
</comment>
<dbReference type="EMBL" id="BBSA01000017">
    <property type="protein sequence ID" value="GAM65130.1"/>
    <property type="molecule type" value="Genomic_DNA"/>
</dbReference>
<dbReference type="InterPro" id="IPR013784">
    <property type="entry name" value="Carb-bd-like_fold"/>
</dbReference>
<evidence type="ECO:0000256" key="2">
    <source>
        <dbReference type="ARBA" id="ARBA00022729"/>
    </source>
</evidence>
<reference evidence="9 10" key="1">
    <citation type="submission" date="2015-01" db="EMBL/GenBank/DDBJ databases">
        <title>Vibrio sp. C5 JCM 19232 whole genome shotgun sequence.</title>
        <authorList>
            <person name="Sawabe T."/>
            <person name="Meirelles P."/>
            <person name="Feng G."/>
            <person name="Sayaka M."/>
            <person name="Hattori M."/>
            <person name="Ohkuma M."/>
        </authorList>
    </citation>
    <scope>NUCLEOTIDE SEQUENCE [LARGE SCALE GENOMIC DNA]</scope>
    <source>
        <strain evidence="9 10">JCM19232</strain>
    </source>
</reference>
<evidence type="ECO:0000259" key="6">
    <source>
        <dbReference type="Pfam" id="PF02922"/>
    </source>
</evidence>
<reference evidence="9 10" key="2">
    <citation type="submission" date="2015-01" db="EMBL/GenBank/DDBJ databases">
        <authorList>
            <consortium name="NBRP consortium"/>
            <person name="Sawabe T."/>
            <person name="Meirelles P."/>
            <person name="Feng G."/>
            <person name="Sayaka M."/>
            <person name="Hattori M."/>
            <person name="Ohkuma M."/>
        </authorList>
    </citation>
    <scope>NUCLEOTIDE SEQUENCE [LARGE SCALE GENOMIC DNA]</scope>
    <source>
        <strain evidence="9 10">JCM19232</strain>
    </source>
</reference>
<dbReference type="InterPro" id="IPR014756">
    <property type="entry name" value="Ig_E-set"/>
</dbReference>
<gene>
    <name evidence="9" type="ORF">JCM19232_2005</name>
</gene>
<sequence>MKFKINTLAKTTMPMMVTSIMLMSGGVAQASDLYPAQDDEVVIYYNRGTDNEAEYNGWGLHLWNGEGCTSTDLEKMGIGSGGTDWNDPYPVSGFSDTYGAYYVLNVDLDASDPHTCMNFILHKGDDKAFGSANQKVQLTALGETRGLFGFHGSSQLYYEPISERPIAIDGQKAHWLNRDTIAWEDAANAARVELRYSPRNRIELDEETNVITGGKSLDVPITGELSEELKQRFPHLSGMTGTQIDVRDRKLARILKSQIVMVAYDDEDKVLAATEVQKAGVLDDVFVNEDAGNAISEELGAIVNGSRTEFKLWAPTAQNVDLYIYNKNKKQTKKINLAENPETGVWESGQVNGVVGDYYRYEVTVYHPTTKRIETVMVTDPYSHSVSTNSRYSQVVDLANDKKLKPKAGIIMKGRKPQ</sequence>
<evidence type="ECO:0000256" key="3">
    <source>
        <dbReference type="ARBA" id="ARBA00022801"/>
    </source>
</evidence>
<comment type="caution">
    <text evidence="9">The sequence shown here is derived from an EMBL/GenBank/DDBJ whole genome shotgun (WGS) entry which is preliminary data.</text>
</comment>
<accession>A0A0B8PDT6</accession>
<dbReference type="PANTHER" id="PTHR43002">
    <property type="entry name" value="GLYCOGEN DEBRANCHING ENZYME"/>
    <property type="match status" value="1"/>
</dbReference>
<dbReference type="InterPro" id="IPR004193">
    <property type="entry name" value="Glyco_hydro_13_N"/>
</dbReference>
<keyword evidence="2 5" id="KW-0732">Signal</keyword>
<evidence type="ECO:0000313" key="10">
    <source>
        <dbReference type="Proteomes" id="UP000031670"/>
    </source>
</evidence>
<feature type="signal peptide" evidence="5">
    <location>
        <begin position="1"/>
        <end position="30"/>
    </location>
</feature>
<dbReference type="InterPro" id="IPR040671">
    <property type="entry name" value="Pullulanase_N2"/>
</dbReference>
<feature type="domain" description="Glycoside hydrolase family 13 N-terminal" evidence="6">
    <location>
        <begin position="298"/>
        <end position="383"/>
    </location>
</feature>
<dbReference type="SUPFAM" id="SSF49452">
    <property type="entry name" value="Starch-binding domain-like"/>
    <property type="match status" value="1"/>
</dbReference>
<dbReference type="GO" id="GO:0030246">
    <property type="term" value="F:carbohydrate binding"/>
    <property type="evidence" value="ECO:0007669"/>
    <property type="project" value="InterPro"/>
</dbReference>
<dbReference type="Pfam" id="PF17967">
    <property type="entry name" value="Pullulanase_N2"/>
    <property type="match status" value="1"/>
</dbReference>
<evidence type="ECO:0000259" key="8">
    <source>
        <dbReference type="Pfam" id="PF17967"/>
    </source>
</evidence>
<dbReference type="Proteomes" id="UP000031670">
    <property type="component" value="Unassembled WGS sequence"/>
</dbReference>
<dbReference type="CDD" id="cd02860">
    <property type="entry name" value="E_set_Pullulanase"/>
    <property type="match status" value="1"/>
</dbReference>
<organism evidence="9 10">
    <name type="scientific">Vibrio ishigakensis</name>
    <dbReference type="NCBI Taxonomy" id="1481914"/>
    <lineage>
        <taxon>Bacteria</taxon>
        <taxon>Pseudomonadati</taxon>
        <taxon>Pseudomonadota</taxon>
        <taxon>Gammaproteobacteria</taxon>
        <taxon>Vibrionales</taxon>
        <taxon>Vibrionaceae</taxon>
        <taxon>Vibrio</taxon>
    </lineage>
</organism>
<feature type="domain" description="Pullulanase carbohydrate-binding module 41" evidence="7">
    <location>
        <begin position="41"/>
        <end position="158"/>
    </location>
</feature>
<keyword evidence="4" id="KW-0326">Glycosidase</keyword>
<dbReference type="GO" id="GO:0004553">
    <property type="term" value="F:hydrolase activity, hydrolyzing O-glycosyl compounds"/>
    <property type="evidence" value="ECO:0007669"/>
    <property type="project" value="InterPro"/>
</dbReference>
<dbReference type="InterPro" id="IPR013783">
    <property type="entry name" value="Ig-like_fold"/>
</dbReference>
<dbReference type="Pfam" id="PF03714">
    <property type="entry name" value="PUD"/>
    <property type="match status" value="1"/>
</dbReference>
<dbReference type="Pfam" id="PF02922">
    <property type="entry name" value="CBM_48"/>
    <property type="match status" value="1"/>
</dbReference>
<keyword evidence="3" id="KW-0378">Hydrolase</keyword>
<name>A0A0B8PDT6_9VIBR</name>
<dbReference type="Gene3D" id="2.60.40.1130">
    <property type="entry name" value="Rab geranylgeranyltransferase alpha-subunit, insert domain"/>
    <property type="match status" value="1"/>
</dbReference>
<proteinExistence type="inferred from homology"/>
<protein>
    <submittedName>
        <fullName evidence="9">Putative pullulanase</fullName>
    </submittedName>
</protein>
<evidence type="ECO:0000256" key="4">
    <source>
        <dbReference type="ARBA" id="ARBA00023295"/>
    </source>
</evidence>
<feature type="chain" id="PRO_5002122309" evidence="5">
    <location>
        <begin position="31"/>
        <end position="418"/>
    </location>
</feature>
<dbReference type="GO" id="GO:0005975">
    <property type="term" value="P:carbohydrate metabolic process"/>
    <property type="evidence" value="ECO:0007669"/>
    <property type="project" value="InterPro"/>
</dbReference>
<dbReference type="AlphaFoldDB" id="A0A0B8PDT6"/>
<dbReference type="InterPro" id="IPR005323">
    <property type="entry name" value="CBM41_pullulanase"/>
</dbReference>
<evidence type="ECO:0000313" key="9">
    <source>
        <dbReference type="EMBL" id="GAM65130.1"/>
    </source>
</evidence>
<evidence type="ECO:0000256" key="5">
    <source>
        <dbReference type="SAM" id="SignalP"/>
    </source>
</evidence>
<dbReference type="CDD" id="cd10315">
    <property type="entry name" value="CBM41_pullulanase"/>
    <property type="match status" value="1"/>
</dbReference>
<evidence type="ECO:0000259" key="7">
    <source>
        <dbReference type="Pfam" id="PF03714"/>
    </source>
</evidence>